<evidence type="ECO:0000313" key="3">
    <source>
        <dbReference type="Proteomes" id="UP000011910"/>
    </source>
</evidence>
<feature type="transmembrane region" description="Helical" evidence="1">
    <location>
        <begin position="59"/>
        <end position="80"/>
    </location>
</feature>
<name>M7NVW2_9BACT</name>
<dbReference type="AlphaFoldDB" id="M7NVW2"/>
<dbReference type="STRING" id="1279009.ADICEAN_02270"/>
<dbReference type="RefSeq" id="WP_009195663.1">
    <property type="nucleotide sequence ID" value="NZ_AODQ01000052.1"/>
</dbReference>
<dbReference type="OrthoDB" id="5936019at2"/>
<protein>
    <submittedName>
        <fullName evidence="2">Uncharacterized protein</fullName>
    </submittedName>
</protein>
<sequence>MHPLPAEEFLFVIPPPPHSRYSLGTGTRLFLGLLLLALTGGGAWVLYLLGSRAMQQPGALALLLMGAALAYVLYFLYALFTFMRASLRVEEEQLISTEGFGSKRIAIADLAGYRTDEKWTYLHSLSRPGYRLRISNFVAGHAALLEWLSTYWPNLDLVQNWEESEQLQANPALGRSSEERQAKLRQARGVARLLNWTGVLLSIGLLVLHTYPALYAPGIALGVLFPWCVVLAIWWYRGLLGIHDKEEGSATARGPLPSVMTALLYPSLMLAFRTFFDYSVLGYGPIWQAAAAFGGMLAVALLLGTSALRSLKSARYGLYATLVVSSLAYGYGSAYLMNGLLDTATPIPHQARVLDMRISNGKIDRYYLTLTPWGPMQQPAEIKVPGQYYKTLSSGDTVQLQLHPGWLGAPWYEVGAP</sequence>
<keyword evidence="1" id="KW-1133">Transmembrane helix</keyword>
<feature type="transmembrane region" description="Helical" evidence="1">
    <location>
        <begin position="316"/>
        <end position="337"/>
    </location>
</feature>
<keyword evidence="1" id="KW-0812">Transmembrane</keyword>
<feature type="transmembrane region" description="Helical" evidence="1">
    <location>
        <begin position="190"/>
        <end position="208"/>
    </location>
</feature>
<dbReference type="eggNOG" id="ENOG5032PZE">
    <property type="taxonomic scope" value="Bacteria"/>
</dbReference>
<feature type="transmembrane region" description="Helical" evidence="1">
    <location>
        <begin position="29"/>
        <end position="47"/>
    </location>
</feature>
<keyword evidence="1" id="KW-0472">Membrane</keyword>
<gene>
    <name evidence="2" type="ORF">ADICEAN_02270</name>
</gene>
<accession>M7NVW2</accession>
<comment type="caution">
    <text evidence="2">The sequence shown here is derived from an EMBL/GenBank/DDBJ whole genome shotgun (WGS) entry which is preliminary data.</text>
</comment>
<proteinExistence type="predicted"/>
<keyword evidence="3" id="KW-1185">Reference proteome</keyword>
<feature type="transmembrane region" description="Helical" evidence="1">
    <location>
        <begin position="214"/>
        <end position="236"/>
    </location>
</feature>
<organism evidence="2 3">
    <name type="scientific">Cesiribacter andamanensis AMV16</name>
    <dbReference type="NCBI Taxonomy" id="1279009"/>
    <lineage>
        <taxon>Bacteria</taxon>
        <taxon>Pseudomonadati</taxon>
        <taxon>Bacteroidota</taxon>
        <taxon>Cytophagia</taxon>
        <taxon>Cytophagales</taxon>
        <taxon>Cesiribacteraceae</taxon>
        <taxon>Cesiribacter</taxon>
    </lineage>
</organism>
<evidence type="ECO:0000313" key="2">
    <source>
        <dbReference type="EMBL" id="EMR02614.1"/>
    </source>
</evidence>
<feature type="transmembrane region" description="Helical" evidence="1">
    <location>
        <begin position="256"/>
        <end position="276"/>
    </location>
</feature>
<feature type="transmembrane region" description="Helical" evidence="1">
    <location>
        <begin position="282"/>
        <end position="304"/>
    </location>
</feature>
<evidence type="ECO:0000256" key="1">
    <source>
        <dbReference type="SAM" id="Phobius"/>
    </source>
</evidence>
<reference evidence="2 3" key="1">
    <citation type="journal article" date="2013" name="Genome Announc.">
        <title>Draft Genome Sequence of Cesiribacter andamanensis Strain AMV16T, Isolated from a Soil Sample from a Mud Volcano in the Andaman Islands, India.</title>
        <authorList>
            <person name="Shivaji S."/>
            <person name="Ara S."/>
            <person name="Begum Z."/>
            <person name="Srinivas T.N."/>
            <person name="Singh A."/>
            <person name="Kumar Pinnaka A."/>
        </authorList>
    </citation>
    <scope>NUCLEOTIDE SEQUENCE [LARGE SCALE GENOMIC DNA]</scope>
    <source>
        <strain evidence="2 3">AMV16</strain>
    </source>
</reference>
<dbReference type="EMBL" id="AODQ01000052">
    <property type="protein sequence ID" value="EMR02614.1"/>
    <property type="molecule type" value="Genomic_DNA"/>
</dbReference>
<dbReference type="Proteomes" id="UP000011910">
    <property type="component" value="Unassembled WGS sequence"/>
</dbReference>